<proteinExistence type="predicted"/>
<dbReference type="Pfam" id="PF09459">
    <property type="entry name" value="EB_dh"/>
    <property type="match status" value="2"/>
</dbReference>
<gene>
    <name evidence="10" type="ORF">GWO12_14300</name>
</gene>
<comment type="caution">
    <text evidence="10">The sequence shown here is derived from an EMBL/GenBank/DDBJ whole genome shotgun (WGS) entry which is preliminary data.</text>
</comment>
<evidence type="ECO:0000256" key="1">
    <source>
        <dbReference type="ARBA" id="ARBA00022448"/>
    </source>
</evidence>
<dbReference type="GO" id="GO:0005506">
    <property type="term" value="F:iron ion binding"/>
    <property type="evidence" value="ECO:0007669"/>
    <property type="project" value="InterPro"/>
</dbReference>
<name>A0AAE5CAA0_9BACT</name>
<protein>
    <submittedName>
        <fullName evidence="10">C-type cytochrome</fullName>
    </submittedName>
</protein>
<dbReference type="Gene3D" id="1.10.760.10">
    <property type="entry name" value="Cytochrome c-like domain"/>
    <property type="match status" value="2"/>
</dbReference>
<feature type="domain" description="Cytochrome c" evidence="9">
    <location>
        <begin position="23"/>
        <end position="118"/>
    </location>
</feature>
<dbReference type="Pfam" id="PF13442">
    <property type="entry name" value="Cytochrome_CBB3"/>
    <property type="match status" value="1"/>
</dbReference>
<dbReference type="SUPFAM" id="SSF46626">
    <property type="entry name" value="Cytochrome c"/>
    <property type="match status" value="2"/>
</dbReference>
<keyword evidence="5 6" id="KW-0408">Iron</keyword>
<dbReference type="Gene3D" id="2.60.40.1190">
    <property type="match status" value="1"/>
</dbReference>
<dbReference type="PRINTS" id="PR00605">
    <property type="entry name" value="CYTCHROMECIC"/>
</dbReference>
<dbReference type="InterPro" id="IPR050597">
    <property type="entry name" value="Cytochrome_c_Oxidase_Subunit"/>
</dbReference>
<feature type="domain" description="Cytochrome c" evidence="9">
    <location>
        <begin position="141"/>
        <end position="242"/>
    </location>
</feature>
<sequence>MTRAATIAFGLALWWIATPALAQDTERGRELYDRWCAECHGTDGAGEGSAAAYMMPRPRDFTTGLYQIRTTANGELPTDADLVRVIEDGMPGTAMPGWESKFSDDEVRDLVAYIKDFSDFFELFGAPEPLEFGDRPGADAEALAEGRRLYEQIECWKCHGDRGRGDGPSAPTLQDDLDFPIRAADLSENWNFNGGGRVQDIYRRLRTGMDGTPMPSFSDLIDSGFMTDEQMWYLAAYVRSLSPPERPRVRDVIAARRVEGRVPAAADDSAWNAVPPYYVPLVGQIIEQPRWFAPGVDGLYIRALHDGATLALRVTWHDPSQSPDPDWLEWQGWVAETVQPAPEAEPTALLPDRLVVQFPTAIPTGRERPYFLMGDSRRPVYLWEWSSDAGAHEAWASGLGTRAPLDGGDLSAAAEWEAGAWTVVFQRPLAAADTATTLSFRSGVAIPIAFFAWDGSNGESGAQMAVSSWYSIYLEEPTPKTVYVSPVLAMLVTAGLGVLVVWRAQRREVEGSSQQ</sequence>
<dbReference type="AlphaFoldDB" id="A0AAE5CAA0"/>
<feature type="signal peptide" evidence="8">
    <location>
        <begin position="1"/>
        <end position="22"/>
    </location>
</feature>
<evidence type="ECO:0000256" key="5">
    <source>
        <dbReference type="ARBA" id="ARBA00023004"/>
    </source>
</evidence>
<evidence type="ECO:0000256" key="3">
    <source>
        <dbReference type="ARBA" id="ARBA00022723"/>
    </source>
</evidence>
<evidence type="ECO:0000259" key="9">
    <source>
        <dbReference type="PROSITE" id="PS51007"/>
    </source>
</evidence>
<keyword evidence="4" id="KW-0249">Electron transport</keyword>
<feature type="chain" id="PRO_5042105495" evidence="8">
    <location>
        <begin position="23"/>
        <end position="515"/>
    </location>
</feature>
<dbReference type="InterPro" id="IPR036909">
    <property type="entry name" value="Cyt_c-like_dom_sf"/>
</dbReference>
<evidence type="ECO:0000256" key="2">
    <source>
        <dbReference type="ARBA" id="ARBA00022617"/>
    </source>
</evidence>
<organism evidence="10 11">
    <name type="scientific">Candidatus Kutchimonas denitrificans</name>
    <dbReference type="NCBI Taxonomy" id="3056748"/>
    <lineage>
        <taxon>Bacteria</taxon>
        <taxon>Pseudomonadati</taxon>
        <taxon>Gemmatimonadota</taxon>
        <taxon>Gemmatimonadia</taxon>
        <taxon>Candidatus Palauibacterales</taxon>
        <taxon>Candidatus Palauibacteraceae</taxon>
        <taxon>Candidatus Kutchimonas</taxon>
    </lineage>
</organism>
<keyword evidence="7" id="KW-0472">Membrane</keyword>
<evidence type="ECO:0000256" key="6">
    <source>
        <dbReference type="PROSITE-ProRule" id="PRU00433"/>
    </source>
</evidence>
<keyword evidence="7" id="KW-0812">Transmembrane</keyword>
<evidence type="ECO:0000313" key="10">
    <source>
        <dbReference type="EMBL" id="NIR76261.1"/>
    </source>
</evidence>
<dbReference type="GO" id="GO:0020037">
    <property type="term" value="F:heme binding"/>
    <property type="evidence" value="ECO:0007669"/>
    <property type="project" value="InterPro"/>
</dbReference>
<dbReference type="GO" id="GO:0009055">
    <property type="term" value="F:electron transfer activity"/>
    <property type="evidence" value="ECO:0007669"/>
    <property type="project" value="InterPro"/>
</dbReference>
<evidence type="ECO:0000313" key="11">
    <source>
        <dbReference type="Proteomes" id="UP000702544"/>
    </source>
</evidence>
<dbReference type="InterPro" id="IPR019020">
    <property type="entry name" value="Cyt-c552/DMSO_Rdtase_haem-bd"/>
</dbReference>
<keyword evidence="7" id="KW-1133">Transmembrane helix</keyword>
<dbReference type="InterPro" id="IPR009056">
    <property type="entry name" value="Cyt_c-like_dom"/>
</dbReference>
<evidence type="ECO:0000256" key="7">
    <source>
        <dbReference type="SAM" id="Phobius"/>
    </source>
</evidence>
<evidence type="ECO:0000256" key="8">
    <source>
        <dbReference type="SAM" id="SignalP"/>
    </source>
</evidence>
<dbReference type="PANTHER" id="PTHR33751:SF1">
    <property type="entry name" value="CBB3-TYPE CYTOCHROME C OXIDASE SUBUNIT FIXP"/>
    <property type="match status" value="1"/>
</dbReference>
<dbReference type="InterPro" id="IPR008168">
    <property type="entry name" value="Cyt_C_IC"/>
</dbReference>
<dbReference type="Pfam" id="PF00034">
    <property type="entry name" value="Cytochrom_C"/>
    <property type="match status" value="1"/>
</dbReference>
<dbReference type="PROSITE" id="PS51007">
    <property type="entry name" value="CYTC"/>
    <property type="match status" value="2"/>
</dbReference>
<dbReference type="PANTHER" id="PTHR33751">
    <property type="entry name" value="CBB3-TYPE CYTOCHROME C OXIDASE SUBUNIT FIXP"/>
    <property type="match status" value="1"/>
</dbReference>
<accession>A0AAE5CAA0</accession>
<dbReference type="Proteomes" id="UP000702544">
    <property type="component" value="Unassembled WGS sequence"/>
</dbReference>
<keyword evidence="8" id="KW-0732">Signal</keyword>
<keyword evidence="3 6" id="KW-0479">Metal-binding</keyword>
<feature type="transmembrane region" description="Helical" evidence="7">
    <location>
        <begin position="482"/>
        <end position="502"/>
    </location>
</feature>
<keyword evidence="2 6" id="KW-0349">Heme</keyword>
<evidence type="ECO:0000256" key="4">
    <source>
        <dbReference type="ARBA" id="ARBA00022982"/>
    </source>
</evidence>
<dbReference type="EMBL" id="JAACAK010000120">
    <property type="protein sequence ID" value="NIR76261.1"/>
    <property type="molecule type" value="Genomic_DNA"/>
</dbReference>
<reference evidence="10 11" key="1">
    <citation type="submission" date="2020-01" db="EMBL/GenBank/DDBJ databases">
        <title>Genomes assembled from Gulf of Kutch pelagic sediment metagenomes.</title>
        <authorList>
            <person name="Chandrashekar M."/>
            <person name="Mahajan M.S."/>
            <person name="Dave K.J."/>
            <person name="Vatsa P."/>
            <person name="Nathani N.M."/>
        </authorList>
    </citation>
    <scope>NUCLEOTIDE SEQUENCE [LARGE SCALE GENOMIC DNA]</scope>
    <source>
        <strain evidence="10">KS3-K002</strain>
    </source>
</reference>
<keyword evidence="1" id="KW-0813">Transport</keyword>